<comment type="caution">
    <text evidence="2">The sequence shown here is derived from an EMBL/GenBank/DDBJ whole genome shotgun (WGS) entry which is preliminary data.</text>
</comment>
<organism evidence="2 3">
    <name type="scientific">Rhipicephalus microplus</name>
    <name type="common">Cattle tick</name>
    <name type="synonym">Boophilus microplus</name>
    <dbReference type="NCBI Taxonomy" id="6941"/>
    <lineage>
        <taxon>Eukaryota</taxon>
        <taxon>Metazoa</taxon>
        <taxon>Ecdysozoa</taxon>
        <taxon>Arthropoda</taxon>
        <taxon>Chelicerata</taxon>
        <taxon>Arachnida</taxon>
        <taxon>Acari</taxon>
        <taxon>Parasitiformes</taxon>
        <taxon>Ixodida</taxon>
        <taxon>Ixodoidea</taxon>
        <taxon>Ixodidae</taxon>
        <taxon>Rhipicephalinae</taxon>
        <taxon>Rhipicephalus</taxon>
        <taxon>Boophilus</taxon>
    </lineage>
</organism>
<gene>
    <name evidence="2" type="ORF">HPB51_025488</name>
</gene>
<dbReference type="EMBL" id="JABSTU010000008">
    <property type="protein sequence ID" value="KAH8024569.1"/>
    <property type="molecule type" value="Genomic_DNA"/>
</dbReference>
<sequence>MVQCEVTEKATVCEVPPEKGTRLYQCNMQSDPSAERNEQQVFVSEIAPRESTRLSDGAKVVHVESGAGNGMQTVASSKGVPCETEAGSSRPGGVIKQKNERETTLELKQGNDLSDVEREDNESSPKCSEDITLMKPDSTASEGELLLKVFPTDSVGNVSEGEKVHCEAVVGVQTGTSSVEGRFEEMSNPSSMNRVFVVLETCLVQQHVNDRPEAKNYPQIEKNANFQEFRSVEGPDSGFVRGCADKLARQSNAAGKLEGKGCRNGGAQAHLNCRVADDATREVCNNQRKVSTRAAPLKKIEKALLCGRRQEAQKPVSDLFFERRKTADVYEGNSRARLPENVERRGMLAASVNRPSPAAHSPRVRSLSSPSPPLATLEYSSH</sequence>
<accession>A0A9J6DRG5</accession>
<feature type="region of interest" description="Disordered" evidence="1">
    <location>
        <begin position="69"/>
        <end position="133"/>
    </location>
</feature>
<proteinExistence type="predicted"/>
<evidence type="ECO:0000313" key="3">
    <source>
        <dbReference type="Proteomes" id="UP000821866"/>
    </source>
</evidence>
<dbReference type="AlphaFoldDB" id="A0A9J6DRG5"/>
<evidence type="ECO:0000313" key="2">
    <source>
        <dbReference type="EMBL" id="KAH8024569.1"/>
    </source>
</evidence>
<reference evidence="2" key="1">
    <citation type="journal article" date="2020" name="Cell">
        <title>Large-Scale Comparative Analyses of Tick Genomes Elucidate Their Genetic Diversity and Vector Capacities.</title>
        <authorList>
            <consortium name="Tick Genome and Microbiome Consortium (TIGMIC)"/>
            <person name="Jia N."/>
            <person name="Wang J."/>
            <person name="Shi W."/>
            <person name="Du L."/>
            <person name="Sun Y."/>
            <person name="Zhan W."/>
            <person name="Jiang J.F."/>
            <person name="Wang Q."/>
            <person name="Zhang B."/>
            <person name="Ji P."/>
            <person name="Bell-Sakyi L."/>
            <person name="Cui X.M."/>
            <person name="Yuan T.T."/>
            <person name="Jiang B.G."/>
            <person name="Yang W.F."/>
            <person name="Lam T.T."/>
            <person name="Chang Q.C."/>
            <person name="Ding S.J."/>
            <person name="Wang X.J."/>
            <person name="Zhu J.G."/>
            <person name="Ruan X.D."/>
            <person name="Zhao L."/>
            <person name="Wei J.T."/>
            <person name="Ye R.Z."/>
            <person name="Que T.C."/>
            <person name="Du C.H."/>
            <person name="Zhou Y.H."/>
            <person name="Cheng J.X."/>
            <person name="Dai P.F."/>
            <person name="Guo W.B."/>
            <person name="Han X.H."/>
            <person name="Huang E.J."/>
            <person name="Li L.F."/>
            <person name="Wei W."/>
            <person name="Gao Y.C."/>
            <person name="Liu J.Z."/>
            <person name="Shao H.Z."/>
            <person name="Wang X."/>
            <person name="Wang C.C."/>
            <person name="Yang T.C."/>
            <person name="Huo Q.B."/>
            <person name="Li W."/>
            <person name="Chen H.Y."/>
            <person name="Chen S.E."/>
            <person name="Zhou L.G."/>
            <person name="Ni X.B."/>
            <person name="Tian J.H."/>
            <person name="Sheng Y."/>
            <person name="Liu T."/>
            <person name="Pan Y.S."/>
            <person name="Xia L.Y."/>
            <person name="Li J."/>
            <person name="Zhao F."/>
            <person name="Cao W.C."/>
        </authorList>
    </citation>
    <scope>NUCLEOTIDE SEQUENCE</scope>
    <source>
        <strain evidence="2">Rmic-2018</strain>
    </source>
</reference>
<feature type="region of interest" description="Disordered" evidence="1">
    <location>
        <begin position="350"/>
        <end position="382"/>
    </location>
</feature>
<name>A0A9J6DRG5_RHIMP</name>
<protein>
    <submittedName>
        <fullName evidence="2">Uncharacterized protein</fullName>
    </submittedName>
</protein>
<evidence type="ECO:0000256" key="1">
    <source>
        <dbReference type="SAM" id="MobiDB-lite"/>
    </source>
</evidence>
<reference evidence="2" key="2">
    <citation type="submission" date="2021-09" db="EMBL/GenBank/DDBJ databases">
        <authorList>
            <person name="Jia N."/>
            <person name="Wang J."/>
            <person name="Shi W."/>
            <person name="Du L."/>
            <person name="Sun Y."/>
            <person name="Zhan W."/>
            <person name="Jiang J."/>
            <person name="Wang Q."/>
            <person name="Zhang B."/>
            <person name="Ji P."/>
            <person name="Sakyi L.B."/>
            <person name="Cui X."/>
            <person name="Yuan T."/>
            <person name="Jiang B."/>
            <person name="Yang W."/>
            <person name="Lam T.T.-Y."/>
            <person name="Chang Q."/>
            <person name="Ding S."/>
            <person name="Wang X."/>
            <person name="Zhu J."/>
            <person name="Ruan X."/>
            <person name="Zhao L."/>
            <person name="Wei J."/>
            <person name="Que T."/>
            <person name="Du C."/>
            <person name="Cheng J."/>
            <person name="Dai P."/>
            <person name="Han X."/>
            <person name="Huang E."/>
            <person name="Gao Y."/>
            <person name="Liu J."/>
            <person name="Shao H."/>
            <person name="Ye R."/>
            <person name="Li L."/>
            <person name="Wei W."/>
            <person name="Wang X."/>
            <person name="Wang C."/>
            <person name="Huo Q."/>
            <person name="Li W."/>
            <person name="Guo W."/>
            <person name="Chen H."/>
            <person name="Chen S."/>
            <person name="Zhou L."/>
            <person name="Zhou L."/>
            <person name="Ni X."/>
            <person name="Tian J."/>
            <person name="Zhou Y."/>
            <person name="Sheng Y."/>
            <person name="Liu T."/>
            <person name="Pan Y."/>
            <person name="Xia L."/>
            <person name="Li J."/>
            <person name="Zhao F."/>
            <person name="Cao W."/>
        </authorList>
    </citation>
    <scope>NUCLEOTIDE SEQUENCE</scope>
    <source>
        <strain evidence="2">Rmic-2018</strain>
        <tissue evidence="2">Larvae</tissue>
    </source>
</reference>
<dbReference type="Proteomes" id="UP000821866">
    <property type="component" value="Chromosome 6"/>
</dbReference>
<keyword evidence="3" id="KW-1185">Reference proteome</keyword>